<dbReference type="Gene3D" id="3.40.50.2300">
    <property type="match status" value="2"/>
</dbReference>
<gene>
    <name evidence="6" type="ORF">OL497_23705</name>
</gene>
<dbReference type="PANTHER" id="PTHR30483">
    <property type="entry name" value="LEUCINE-SPECIFIC-BINDING PROTEIN"/>
    <property type="match status" value="1"/>
</dbReference>
<evidence type="ECO:0000256" key="3">
    <source>
        <dbReference type="SAM" id="MobiDB-lite"/>
    </source>
</evidence>
<dbReference type="Pfam" id="PF13458">
    <property type="entry name" value="Peripla_BP_6"/>
    <property type="match status" value="1"/>
</dbReference>
<feature type="chain" id="PRO_5045878790" evidence="4">
    <location>
        <begin position="18"/>
        <end position="437"/>
    </location>
</feature>
<dbReference type="Proteomes" id="UP001207742">
    <property type="component" value="Unassembled WGS sequence"/>
</dbReference>
<dbReference type="InterPro" id="IPR051010">
    <property type="entry name" value="BCAA_transport"/>
</dbReference>
<dbReference type="SUPFAM" id="SSF53822">
    <property type="entry name" value="Periplasmic binding protein-like I"/>
    <property type="match status" value="1"/>
</dbReference>
<dbReference type="CDD" id="cd06268">
    <property type="entry name" value="PBP1_ABC_transporter_LIVBP-like"/>
    <property type="match status" value="1"/>
</dbReference>
<protein>
    <submittedName>
        <fullName evidence="6">ABC transporter substrate-binding protein</fullName>
    </submittedName>
</protein>
<name>A0ABT3ISH7_9BACT</name>
<dbReference type="PANTHER" id="PTHR30483:SF6">
    <property type="entry name" value="PERIPLASMIC BINDING PROTEIN OF ABC TRANSPORTER FOR NATURAL AMINO ACIDS"/>
    <property type="match status" value="1"/>
</dbReference>
<organism evidence="6 7">
    <name type="scientific">Chitinophaga nivalis</name>
    <dbReference type="NCBI Taxonomy" id="2991709"/>
    <lineage>
        <taxon>Bacteria</taxon>
        <taxon>Pseudomonadati</taxon>
        <taxon>Bacteroidota</taxon>
        <taxon>Chitinophagia</taxon>
        <taxon>Chitinophagales</taxon>
        <taxon>Chitinophagaceae</taxon>
        <taxon>Chitinophaga</taxon>
    </lineage>
</organism>
<sequence>MSQLVSLRYLLSGLAVAVLLSACSSSRKTASRVDGPPPTLSKPAPEKKKPEDKKEVATKIPFNVPAFGKVVKKPVYNVAIFAPLYLDSVFAGSTELPGRTMPRYVLPGLEFYEGAQLALDSLQQQGYALKVNIYDSKGKQNVASLIRNRTLDATDLIIGAVSNPELKDLSDFAKKKEINFVSATFPNDGGINDNPFLFITNSTLKTHCEALQNYVQDAFSNKNIVLFRRSTTFESRLAADFKASYDKLESNKKSRIREMVWNDGTTPEEIAKVLLADRPNVIIVTALDENGAKNLLRKLSVSAATYPLQIFGMPTWDVFKLKDPEFKGLQVYYSSPYFNDKADNYSRYINDYFRKTYRARPSDMAFKGFDLTYYFVKLLHENGVYFNSEVETSPKIITQYNFQPVYLKDGEQTPSYFENKNIFIIQKGETGDVKMNK</sequence>
<comment type="similarity">
    <text evidence="1">Belongs to the leucine-binding protein family.</text>
</comment>
<evidence type="ECO:0000256" key="4">
    <source>
        <dbReference type="SAM" id="SignalP"/>
    </source>
</evidence>
<dbReference type="EMBL" id="JAPDNS010000002">
    <property type="protein sequence ID" value="MCW3486923.1"/>
    <property type="molecule type" value="Genomic_DNA"/>
</dbReference>
<comment type="caution">
    <text evidence="6">The sequence shown here is derived from an EMBL/GenBank/DDBJ whole genome shotgun (WGS) entry which is preliminary data.</text>
</comment>
<keyword evidence="2 4" id="KW-0732">Signal</keyword>
<evidence type="ECO:0000313" key="6">
    <source>
        <dbReference type="EMBL" id="MCW3486923.1"/>
    </source>
</evidence>
<dbReference type="InterPro" id="IPR028081">
    <property type="entry name" value="Leu-bd"/>
</dbReference>
<dbReference type="RefSeq" id="WP_264733739.1">
    <property type="nucleotide sequence ID" value="NZ_JAPDNR010000001.1"/>
</dbReference>
<reference evidence="6 7" key="1">
    <citation type="submission" date="2022-10" db="EMBL/GenBank/DDBJ databases">
        <title>Chitinophaga nivalis PC15 sp. nov., isolated from Pyeongchang county, South Korea.</title>
        <authorList>
            <person name="Trinh H.N."/>
        </authorList>
    </citation>
    <scope>NUCLEOTIDE SEQUENCE [LARGE SCALE GENOMIC DNA]</scope>
    <source>
        <strain evidence="6 7">PC14</strain>
    </source>
</reference>
<feature type="domain" description="Leucine-binding protein" evidence="5">
    <location>
        <begin position="112"/>
        <end position="381"/>
    </location>
</feature>
<keyword evidence="7" id="KW-1185">Reference proteome</keyword>
<proteinExistence type="inferred from homology"/>
<accession>A0ABT3ISH7</accession>
<feature type="signal peptide" evidence="4">
    <location>
        <begin position="1"/>
        <end position="17"/>
    </location>
</feature>
<evidence type="ECO:0000256" key="1">
    <source>
        <dbReference type="ARBA" id="ARBA00010062"/>
    </source>
</evidence>
<evidence type="ECO:0000313" key="7">
    <source>
        <dbReference type="Proteomes" id="UP001207742"/>
    </source>
</evidence>
<dbReference type="InterPro" id="IPR028082">
    <property type="entry name" value="Peripla_BP_I"/>
</dbReference>
<feature type="compositionally biased region" description="Basic and acidic residues" evidence="3">
    <location>
        <begin position="44"/>
        <end position="55"/>
    </location>
</feature>
<evidence type="ECO:0000256" key="2">
    <source>
        <dbReference type="ARBA" id="ARBA00022729"/>
    </source>
</evidence>
<evidence type="ECO:0000259" key="5">
    <source>
        <dbReference type="Pfam" id="PF13458"/>
    </source>
</evidence>
<feature type="region of interest" description="Disordered" evidence="3">
    <location>
        <begin position="28"/>
        <end position="55"/>
    </location>
</feature>